<dbReference type="GO" id="GO:0045892">
    <property type="term" value="P:negative regulation of DNA-templated transcription"/>
    <property type="evidence" value="ECO:0007669"/>
    <property type="project" value="InterPro"/>
</dbReference>
<evidence type="ECO:0000256" key="9">
    <source>
        <dbReference type="SAM" id="MobiDB-lite"/>
    </source>
</evidence>
<feature type="domain" description="Anti-sigma-28 factor FlgM C-terminal" evidence="10">
    <location>
        <begin position="42"/>
        <end position="91"/>
    </location>
</feature>
<keyword evidence="11" id="KW-0282">Flagellum</keyword>
<dbReference type="SUPFAM" id="SSF101498">
    <property type="entry name" value="Anti-sigma factor FlgM"/>
    <property type="match status" value="1"/>
</dbReference>
<dbReference type="EMBL" id="JAAQTL010000002">
    <property type="protein sequence ID" value="NID16892.1"/>
    <property type="molecule type" value="Genomic_DNA"/>
</dbReference>
<comment type="caution">
    <text evidence="11">The sequence shown here is derived from an EMBL/GenBank/DDBJ whole genome shotgun (WGS) entry which is preliminary data.</text>
</comment>
<keyword evidence="12" id="KW-1185">Reference proteome</keyword>
<dbReference type="AlphaFoldDB" id="A0A7X5TRX0"/>
<feature type="region of interest" description="Disordered" evidence="9">
    <location>
        <begin position="1"/>
        <end position="44"/>
    </location>
</feature>
<feature type="compositionally biased region" description="Low complexity" evidence="9">
    <location>
        <begin position="20"/>
        <end position="35"/>
    </location>
</feature>
<keyword evidence="3" id="KW-0678">Repressor</keyword>
<dbReference type="Proteomes" id="UP000518878">
    <property type="component" value="Unassembled WGS sequence"/>
</dbReference>
<accession>A0A7X5TRX0</accession>
<evidence type="ECO:0000256" key="3">
    <source>
        <dbReference type="ARBA" id="ARBA00022491"/>
    </source>
</evidence>
<evidence type="ECO:0000256" key="1">
    <source>
        <dbReference type="ARBA" id="ARBA00005322"/>
    </source>
</evidence>
<gene>
    <name evidence="11" type="primary">flgM</name>
    <name evidence="11" type="ORF">HBF32_15560</name>
</gene>
<evidence type="ECO:0000256" key="2">
    <source>
        <dbReference type="ARBA" id="ARBA00017823"/>
    </source>
</evidence>
<keyword evidence="5" id="KW-0805">Transcription regulation</keyword>
<comment type="similarity">
    <text evidence="1">Belongs to the FlgM family.</text>
</comment>
<evidence type="ECO:0000313" key="12">
    <source>
        <dbReference type="Proteomes" id="UP000518878"/>
    </source>
</evidence>
<evidence type="ECO:0000256" key="8">
    <source>
        <dbReference type="ARBA" id="ARBA00030117"/>
    </source>
</evidence>
<evidence type="ECO:0000313" key="11">
    <source>
        <dbReference type="EMBL" id="NID16892.1"/>
    </source>
</evidence>
<dbReference type="InterPro" id="IPR031316">
    <property type="entry name" value="FlgM_C"/>
</dbReference>
<evidence type="ECO:0000256" key="4">
    <source>
        <dbReference type="ARBA" id="ARBA00022795"/>
    </source>
</evidence>
<dbReference type="GO" id="GO:0044781">
    <property type="term" value="P:bacterial-type flagellum organization"/>
    <property type="evidence" value="ECO:0007669"/>
    <property type="project" value="UniProtKB-KW"/>
</dbReference>
<keyword evidence="11" id="KW-0969">Cilium</keyword>
<organism evidence="11 12">
    <name type="scientific">Luteibacter yeojuensis</name>
    <dbReference type="NCBI Taxonomy" id="345309"/>
    <lineage>
        <taxon>Bacteria</taxon>
        <taxon>Pseudomonadati</taxon>
        <taxon>Pseudomonadota</taxon>
        <taxon>Gammaproteobacteria</taxon>
        <taxon>Lysobacterales</taxon>
        <taxon>Rhodanobacteraceae</taxon>
        <taxon>Luteibacter</taxon>
    </lineage>
</organism>
<protein>
    <recommendedName>
        <fullName evidence="2">Negative regulator of flagellin synthesis</fullName>
    </recommendedName>
    <alternativeName>
        <fullName evidence="8">Anti-sigma-28 factor</fullName>
    </alternativeName>
</protein>
<reference evidence="11 12" key="1">
    <citation type="journal article" date="2006" name="Int. J. Syst. Evol. Microbiol.">
        <title>Dyella yeojuensis sp. nov., isolated from greenhouse soil in Korea.</title>
        <authorList>
            <person name="Kim B.Y."/>
            <person name="Weon H.Y."/>
            <person name="Lee K.H."/>
            <person name="Seok S.J."/>
            <person name="Kwon S.W."/>
            <person name="Go S.J."/>
            <person name="Stackebrandt E."/>
        </authorList>
    </citation>
    <scope>NUCLEOTIDE SEQUENCE [LARGE SCALE GENOMIC DNA]</scope>
    <source>
        <strain evidence="11 12">DSM 17673</strain>
    </source>
</reference>
<keyword evidence="4" id="KW-1005">Bacterial flagellum biogenesis</keyword>
<comment type="function">
    <text evidence="7">Responsible for the coupling of flagellin expression to flagellar assembly by preventing expression of the flagellin genes when a component of the middle class of proteins is defective. It negatively regulates flagellar genes by inhibiting the activity of FliA by directly binding to FliA.</text>
</comment>
<dbReference type="RefSeq" id="WP_166700702.1">
    <property type="nucleotide sequence ID" value="NZ_JAAQTL010000002.1"/>
</dbReference>
<evidence type="ECO:0000256" key="5">
    <source>
        <dbReference type="ARBA" id="ARBA00023015"/>
    </source>
</evidence>
<keyword evidence="11" id="KW-0966">Cell projection</keyword>
<evidence type="ECO:0000256" key="7">
    <source>
        <dbReference type="ARBA" id="ARBA00024739"/>
    </source>
</evidence>
<dbReference type="InterPro" id="IPR035890">
    <property type="entry name" value="Anti-sigma-28_factor_FlgM_sf"/>
</dbReference>
<dbReference type="InterPro" id="IPR007412">
    <property type="entry name" value="FlgM"/>
</dbReference>
<dbReference type="Pfam" id="PF04316">
    <property type="entry name" value="FlgM"/>
    <property type="match status" value="1"/>
</dbReference>
<dbReference type="NCBIfam" id="TIGR03824">
    <property type="entry name" value="FlgM_jcvi"/>
    <property type="match status" value="1"/>
</dbReference>
<proteinExistence type="inferred from homology"/>
<evidence type="ECO:0000259" key="10">
    <source>
        <dbReference type="Pfam" id="PF04316"/>
    </source>
</evidence>
<name>A0A7X5TRX0_9GAMM</name>
<evidence type="ECO:0000256" key="6">
    <source>
        <dbReference type="ARBA" id="ARBA00023163"/>
    </source>
</evidence>
<sequence length="102" mass="10510">MTNTIKPGLQAPQPQVQLRSQHSAAGSAGSAQGAGTVRPSDDSVKITDSAKALDAASRGEGIDTKRVEEIRSRLADGTYKPDAQAIASKFLAMEGQMGGVKA</sequence>
<keyword evidence="6" id="KW-0804">Transcription</keyword>